<dbReference type="AlphaFoldDB" id="A0AAD9DGI6"/>
<name>A0AAD9DGI6_9STRA</name>
<protein>
    <submittedName>
        <fullName evidence="2">Uncharacterized protein</fullName>
    </submittedName>
</protein>
<sequence>MTKYHQSQRLSYGGGYSILSLTMMCTRPTMGFAPPNSFATQQRHPKVMQTTTILKSANDNSGDEARRLKEKANQYRNEAEKLRLTLG</sequence>
<dbReference type="Proteomes" id="UP001224775">
    <property type="component" value="Unassembled WGS sequence"/>
</dbReference>
<evidence type="ECO:0000313" key="3">
    <source>
        <dbReference type="Proteomes" id="UP001224775"/>
    </source>
</evidence>
<keyword evidence="1" id="KW-0175">Coiled coil</keyword>
<proteinExistence type="predicted"/>
<comment type="caution">
    <text evidence="2">The sequence shown here is derived from an EMBL/GenBank/DDBJ whole genome shotgun (WGS) entry which is preliminary data.</text>
</comment>
<evidence type="ECO:0000256" key="1">
    <source>
        <dbReference type="SAM" id="Coils"/>
    </source>
</evidence>
<gene>
    <name evidence="2" type="ORF">QTG54_004099</name>
</gene>
<accession>A0AAD9DGI6</accession>
<keyword evidence="3" id="KW-1185">Reference proteome</keyword>
<dbReference type="EMBL" id="JATAAI010000006">
    <property type="protein sequence ID" value="KAK1744808.1"/>
    <property type="molecule type" value="Genomic_DNA"/>
</dbReference>
<evidence type="ECO:0000313" key="2">
    <source>
        <dbReference type="EMBL" id="KAK1744808.1"/>
    </source>
</evidence>
<reference evidence="2" key="1">
    <citation type="submission" date="2023-06" db="EMBL/GenBank/DDBJ databases">
        <title>Survivors Of The Sea: Transcriptome response of Skeletonema marinoi to long-term dormancy.</title>
        <authorList>
            <person name="Pinder M.I.M."/>
            <person name="Kourtchenko O."/>
            <person name="Robertson E.K."/>
            <person name="Larsson T."/>
            <person name="Maumus F."/>
            <person name="Osuna-Cruz C.M."/>
            <person name="Vancaester E."/>
            <person name="Stenow R."/>
            <person name="Vandepoele K."/>
            <person name="Ploug H."/>
            <person name="Bruchert V."/>
            <person name="Godhe A."/>
            <person name="Topel M."/>
        </authorList>
    </citation>
    <scope>NUCLEOTIDE SEQUENCE</scope>
    <source>
        <strain evidence="2">R05AC</strain>
    </source>
</reference>
<organism evidence="2 3">
    <name type="scientific">Skeletonema marinoi</name>
    <dbReference type="NCBI Taxonomy" id="267567"/>
    <lineage>
        <taxon>Eukaryota</taxon>
        <taxon>Sar</taxon>
        <taxon>Stramenopiles</taxon>
        <taxon>Ochrophyta</taxon>
        <taxon>Bacillariophyta</taxon>
        <taxon>Coscinodiscophyceae</taxon>
        <taxon>Thalassiosirophycidae</taxon>
        <taxon>Thalassiosirales</taxon>
        <taxon>Skeletonemataceae</taxon>
        <taxon>Skeletonema</taxon>
        <taxon>Skeletonema marinoi-dohrnii complex</taxon>
    </lineage>
</organism>
<feature type="coiled-coil region" evidence="1">
    <location>
        <begin position="58"/>
        <end position="85"/>
    </location>
</feature>